<evidence type="ECO:0000256" key="1">
    <source>
        <dbReference type="ARBA" id="ARBA00022679"/>
    </source>
</evidence>
<dbReference type="PROSITE" id="PS51186">
    <property type="entry name" value="GNAT"/>
    <property type="match status" value="1"/>
</dbReference>
<dbReference type="KEGG" id="sct:SCAT_p0825"/>
<dbReference type="Pfam" id="PF00583">
    <property type="entry name" value="Acetyltransf_1"/>
    <property type="match status" value="1"/>
</dbReference>
<evidence type="ECO:0000256" key="2">
    <source>
        <dbReference type="ARBA" id="ARBA00023315"/>
    </source>
</evidence>
<dbReference type="KEGG" id="scy:SCATT_p09100"/>
<evidence type="ECO:0000313" key="5">
    <source>
        <dbReference type="Proteomes" id="UP000007842"/>
    </source>
</evidence>
<dbReference type="EMBL" id="CP003229">
    <property type="protein sequence ID" value="AEW99103.1"/>
    <property type="molecule type" value="Genomic_DNA"/>
</dbReference>
<protein>
    <submittedName>
        <fullName evidence="4">Putative N-acetyltransferase</fullName>
    </submittedName>
</protein>
<dbReference type="RefSeq" id="WP_014151278.1">
    <property type="nucleotide sequence ID" value="NC_016113.1"/>
</dbReference>
<evidence type="ECO:0000259" key="3">
    <source>
        <dbReference type="PROSITE" id="PS51186"/>
    </source>
</evidence>
<evidence type="ECO:0000313" key="4">
    <source>
        <dbReference type="EMBL" id="AEW99103.1"/>
    </source>
</evidence>
<reference evidence="5" key="1">
    <citation type="submission" date="2011-12" db="EMBL/GenBank/DDBJ databases">
        <title>Complete genome sequence of Streptomyces cattleya strain DSM 46488.</title>
        <authorList>
            <person name="Ou H.-Y."/>
            <person name="Li P."/>
            <person name="Zhao C."/>
            <person name="O'Hagan D."/>
            <person name="Deng Z."/>
        </authorList>
    </citation>
    <scope>NUCLEOTIDE SEQUENCE [LARGE SCALE GENOMIC DNA]</scope>
    <source>
        <strain evidence="5">ATCC 35852 / DSM 46488 / JCM 4925 / NBRC 14057 / NRRL 8057</strain>
        <plasmid evidence="5">Plasmid pSCATT</plasmid>
    </source>
</reference>
<dbReference type="AlphaFoldDB" id="F8JND4"/>
<keyword evidence="5" id="KW-1185">Reference proteome</keyword>
<dbReference type="Gene3D" id="3.40.630.30">
    <property type="match status" value="1"/>
</dbReference>
<sequence length="327" mass="34989">MSPRRLVPIRPADHLPALVRLAADRDRAALGRVEVGATWIAGRLAAPGLDPEHDTALLTGSDGQVAGAVWLSRSSGRSAWDAELLLAPHATPDDAASLLDFAHRRCRTIAAGRPEGEVCLSCFVSERETALRIALSAYGFAAPRPYLRMSVPLGGATAGEPPVPGAVVRVPEGEAGLRAFHAVKNRAFSAEEAGMEPDGFEEWLRWTGADPGADPSQRALLELDGEPVGFANVTDRMAQTRGAAYLRQIGVLPRMRGRRLGAFLLRSVMAAARARGRGEMVLTVDTGNRAGLALYRATGWREESRFYDYAYRVTATPAPAGEVSSAR</sequence>
<proteinExistence type="predicted"/>
<dbReference type="OrthoDB" id="9799092at2"/>
<name>F8JND4_STREN</name>
<organism evidence="4 5">
    <name type="scientific">Streptantibioticus cattleyicolor (strain ATCC 35852 / DSM 46488 / JCM 4925 / NBRC 14057 / NRRL 8057)</name>
    <name type="common">Streptomyces cattleya</name>
    <dbReference type="NCBI Taxonomy" id="1003195"/>
    <lineage>
        <taxon>Bacteria</taxon>
        <taxon>Bacillati</taxon>
        <taxon>Actinomycetota</taxon>
        <taxon>Actinomycetes</taxon>
        <taxon>Kitasatosporales</taxon>
        <taxon>Streptomycetaceae</taxon>
        <taxon>Streptantibioticus</taxon>
    </lineage>
</organism>
<keyword evidence="4" id="KW-0614">Plasmid</keyword>
<dbReference type="PANTHER" id="PTHR43877">
    <property type="entry name" value="AMINOALKYLPHOSPHONATE N-ACETYLTRANSFERASE-RELATED-RELATED"/>
    <property type="match status" value="1"/>
</dbReference>
<gene>
    <name evidence="4" type="ordered locus">SCATT_p09100</name>
</gene>
<accession>F8JND4</accession>
<dbReference type="InterPro" id="IPR000182">
    <property type="entry name" value="GNAT_dom"/>
</dbReference>
<dbReference type="CDD" id="cd04301">
    <property type="entry name" value="NAT_SF"/>
    <property type="match status" value="1"/>
</dbReference>
<feature type="domain" description="N-acetyltransferase" evidence="3">
    <location>
        <begin position="168"/>
        <end position="319"/>
    </location>
</feature>
<keyword evidence="2" id="KW-0012">Acyltransferase</keyword>
<dbReference type="SUPFAM" id="SSF55729">
    <property type="entry name" value="Acyl-CoA N-acyltransferases (Nat)"/>
    <property type="match status" value="1"/>
</dbReference>
<dbReference type="InterPro" id="IPR016181">
    <property type="entry name" value="Acyl_CoA_acyltransferase"/>
</dbReference>
<keyword evidence="1 4" id="KW-0808">Transferase</keyword>
<dbReference type="Proteomes" id="UP000007842">
    <property type="component" value="Plasmid pSCATT"/>
</dbReference>
<geneLocation type="plasmid" evidence="4 5">
    <name>pSCATT</name>
</geneLocation>
<accession>G8XDF7</accession>
<dbReference type="GO" id="GO:0016747">
    <property type="term" value="F:acyltransferase activity, transferring groups other than amino-acyl groups"/>
    <property type="evidence" value="ECO:0007669"/>
    <property type="project" value="InterPro"/>
</dbReference>
<dbReference type="HOGENOM" id="CLU_821141_0_0_11"/>
<dbReference type="InterPro" id="IPR050832">
    <property type="entry name" value="Bact_Acetyltransf"/>
</dbReference>
<dbReference type="PATRIC" id="fig|1003195.11.peg.797"/>